<dbReference type="EnsemblMetazoa" id="AATE017476-RA">
    <property type="protein sequence ID" value="AATE017476-PA.1"/>
    <property type="gene ID" value="AATE017476"/>
</dbReference>
<dbReference type="SUPFAM" id="SSF48371">
    <property type="entry name" value="ARM repeat"/>
    <property type="match status" value="1"/>
</dbReference>
<dbReference type="InterPro" id="IPR011989">
    <property type="entry name" value="ARM-like"/>
</dbReference>
<dbReference type="InterPro" id="IPR057412">
    <property type="entry name" value="INTS4_C"/>
</dbReference>
<dbReference type="Pfam" id="PF24493">
    <property type="entry name" value="INTS4_8HBD"/>
    <property type="match status" value="1"/>
</dbReference>
<evidence type="ECO:0008006" key="6">
    <source>
        <dbReference type="Google" id="ProtNLM"/>
    </source>
</evidence>
<dbReference type="AlphaFoldDB" id="A0A182JG55"/>
<sequence length="959" mass="107075">LFSRKTRKSVLTYLHRKRMAVAMKRSISEVTISLQETPLMVPQIPTHRLYKRIRRNACNANGTLTSILSYVNMLEEASSNEALQILLKITDSMHFDETEFPEAVSKLAEHFQREPESAVRVKILSLFADLATETGMDGQQLIDEVIKLLKTEQSAKVISQGLNVLEKIGKSFTPSVSYINKMVFFAKVKLFSASHNVQRHAILLLGVFVLVSDAEKESLELIGKYTDSPDARVRAQAFRSMLTLGERGVHLPPSLYPRACVSLTDDYECVRKEALNMVYELGVRHPEEMIKVQDSEQEVRLIDDAFGKVCSAICDLSMNIRTQAAELLGGMTMVSDEFLHQTLDKKLMSNMRKKRSLHERSAAHFASGEWSSGKKWADDAPKEVVSADSVSLMASGACGALVQGLEDEFLEVRTASVNSMCKLALKNPLFAVTSLDFLVDMFNDEIEEVRLRAIYSLTAISRHIILREDQLETMLSSLEDYSVEVREGLHLMLGACKVSTKACLTLVVQKVLDVLLKYPEDRLSTFGCMQRVGQKHPELCMSITPQQLQDHPFFDSAERDVEDPAYVCVLIMLFNAAQHLPAMLSVFPETTIKHYAYLRDTMPNFVPRLDVGGDAKELNLTGSTGSRQFLETLLSNIQRAYSAPQARQALLKAAQDDLDRLAEIDPAFSGTANFTSVFFGAQLQMEQLQLAATGLSIKAPIKECLLQLIKKCLMLQNLFNNLTNDDQLLVKQMCLRASALNLVLIVKDRSQSALGPCQLLLHIASDASSFLHENSSVIADTFTSAIMVKLATVGDPKPGRVFREILPIVQTAAPVVIPQINTNIKMCKARIIEPTESSYSADNVIKVTAGLIAAVPFVAELENLQQSQRQDLRLKIKYPDQNVHIIVPRKRDLKKVMTEEGESESHWRLRTKVLLSHGVWTEASTVEITICLSVKPNNELELCKPVKVHFAPKPVKRGL</sequence>
<organism evidence="5">
    <name type="scientific">Anopheles atroparvus</name>
    <name type="common">European mosquito</name>
    <dbReference type="NCBI Taxonomy" id="41427"/>
    <lineage>
        <taxon>Eukaryota</taxon>
        <taxon>Metazoa</taxon>
        <taxon>Ecdysozoa</taxon>
        <taxon>Arthropoda</taxon>
        <taxon>Hexapoda</taxon>
        <taxon>Insecta</taxon>
        <taxon>Pterygota</taxon>
        <taxon>Neoptera</taxon>
        <taxon>Endopterygota</taxon>
        <taxon>Diptera</taxon>
        <taxon>Nematocera</taxon>
        <taxon>Culicoidea</taxon>
        <taxon>Culicidae</taxon>
        <taxon>Anophelinae</taxon>
        <taxon>Anopheles</taxon>
    </lineage>
</organism>
<dbReference type="FunFam" id="1.25.10.10:FF:000728">
    <property type="entry name" value="Blast:Integrator complex subunit 4"/>
    <property type="match status" value="1"/>
</dbReference>
<dbReference type="InterPro" id="IPR016024">
    <property type="entry name" value="ARM-type_fold"/>
</dbReference>
<dbReference type="FunFam" id="1.25.10.10:FF:001408">
    <property type="entry name" value="Integrator complex subunit 4"/>
    <property type="match status" value="1"/>
</dbReference>
<dbReference type="Gene3D" id="1.25.10.10">
    <property type="entry name" value="Leucine-rich Repeat Variant"/>
    <property type="match status" value="1"/>
</dbReference>
<dbReference type="STRING" id="41427.A0A182JG55"/>
<protein>
    <recommendedName>
        <fullName evidence="6">Integrator complex subunit 4</fullName>
    </recommendedName>
</protein>
<keyword evidence="2" id="KW-0539">Nucleus</keyword>
<evidence type="ECO:0000256" key="1">
    <source>
        <dbReference type="ARBA" id="ARBA00004123"/>
    </source>
</evidence>
<dbReference type="InterPro" id="IPR056235">
    <property type="entry name" value="INTS4_8HBD"/>
</dbReference>
<name>A0A182JG55_ANOAO</name>
<comment type="subcellular location">
    <subcellularLocation>
        <location evidence="1">Nucleus</location>
    </subcellularLocation>
</comment>
<evidence type="ECO:0000256" key="2">
    <source>
        <dbReference type="ARBA" id="ARBA00023242"/>
    </source>
</evidence>
<dbReference type="GO" id="GO:0016180">
    <property type="term" value="P:snRNA processing"/>
    <property type="evidence" value="ECO:0007669"/>
    <property type="project" value="TreeGrafter"/>
</dbReference>
<feature type="domain" description="INTS4 8 helical bundle" evidence="3">
    <location>
        <begin position="627"/>
        <end position="821"/>
    </location>
</feature>
<dbReference type="Pfam" id="PF25458">
    <property type="entry name" value="INTS4_C"/>
    <property type="match status" value="1"/>
</dbReference>
<accession>A0A182JG55</accession>
<reference evidence="5" key="1">
    <citation type="submission" date="2022-08" db="UniProtKB">
        <authorList>
            <consortium name="EnsemblMetazoa"/>
        </authorList>
    </citation>
    <scope>IDENTIFICATION</scope>
    <source>
        <strain evidence="5">EBRO</strain>
    </source>
</reference>
<dbReference type="PANTHER" id="PTHR20938:SF0">
    <property type="entry name" value="INTEGRATOR COMPLEX SUBUNIT 4"/>
    <property type="match status" value="1"/>
</dbReference>
<dbReference type="PANTHER" id="PTHR20938">
    <property type="entry name" value="INTEGRATOR COMPLEX SUBUNIT 4"/>
    <property type="match status" value="1"/>
</dbReference>
<dbReference type="VEuPathDB" id="VectorBase:AATE017476"/>
<dbReference type="GO" id="GO:0032039">
    <property type="term" value="C:integrator complex"/>
    <property type="evidence" value="ECO:0007669"/>
    <property type="project" value="TreeGrafter"/>
</dbReference>
<feature type="domain" description="Integrator complex subunit 4/Protein SIEL C-terminal Ig-like" evidence="4">
    <location>
        <begin position="831"/>
        <end position="955"/>
    </location>
</feature>
<evidence type="ECO:0000259" key="4">
    <source>
        <dbReference type="Pfam" id="PF25458"/>
    </source>
</evidence>
<evidence type="ECO:0000313" key="5">
    <source>
        <dbReference type="EnsemblMetazoa" id="AATE017476-PA.1"/>
    </source>
</evidence>
<evidence type="ECO:0000259" key="3">
    <source>
        <dbReference type="Pfam" id="PF24493"/>
    </source>
</evidence>
<proteinExistence type="predicted"/>